<evidence type="ECO:0000313" key="2">
    <source>
        <dbReference type="Proteomes" id="UP000229966"/>
    </source>
</evidence>
<name>A0A2M7CHU7_9BACT</name>
<dbReference type="Proteomes" id="UP000229966">
    <property type="component" value="Unassembled WGS sequence"/>
</dbReference>
<dbReference type="EMBL" id="PEUM01000085">
    <property type="protein sequence ID" value="PIV25178.1"/>
    <property type="molecule type" value="Genomic_DNA"/>
</dbReference>
<evidence type="ECO:0000313" key="1">
    <source>
        <dbReference type="EMBL" id="PIV25178.1"/>
    </source>
</evidence>
<protein>
    <submittedName>
        <fullName evidence="1">Uncharacterized protein</fullName>
    </submittedName>
</protein>
<gene>
    <name evidence="1" type="ORF">COS38_02940</name>
</gene>
<sequence length="61" mass="7296">MKSIKTDWLKNKRNCYRCALPGHAIDSKRTYYYFKDDQFIIDRVEDRHEEIGNDNQTGAIN</sequence>
<dbReference type="AlphaFoldDB" id="A0A2M7CHU7"/>
<comment type="caution">
    <text evidence="1">The sequence shown here is derived from an EMBL/GenBank/DDBJ whole genome shotgun (WGS) entry which is preliminary data.</text>
</comment>
<proteinExistence type="predicted"/>
<accession>A0A2M7CHU7</accession>
<reference evidence="2" key="1">
    <citation type="submission" date="2017-09" db="EMBL/GenBank/DDBJ databases">
        <title>Depth-based differentiation of microbial function through sediment-hosted aquifers and enrichment of novel symbionts in the deep terrestrial subsurface.</title>
        <authorList>
            <person name="Probst A.J."/>
            <person name="Ladd B."/>
            <person name="Jarett J.K."/>
            <person name="Geller-Mcgrath D.E."/>
            <person name="Sieber C.M.K."/>
            <person name="Emerson J.B."/>
            <person name="Anantharaman K."/>
            <person name="Thomas B.C."/>
            <person name="Malmstrom R."/>
            <person name="Stieglmeier M."/>
            <person name="Klingl A."/>
            <person name="Woyke T."/>
            <person name="Ryan C.M."/>
            <person name="Banfield J.F."/>
        </authorList>
    </citation>
    <scope>NUCLEOTIDE SEQUENCE [LARGE SCALE GENOMIC DNA]</scope>
</reference>
<organism evidence="1 2">
    <name type="scientific">Candidatus Berkelbacteria bacterium CG03_land_8_20_14_0_80_40_36</name>
    <dbReference type="NCBI Taxonomy" id="1974509"/>
    <lineage>
        <taxon>Bacteria</taxon>
        <taxon>Candidatus Berkelbacteria</taxon>
    </lineage>
</organism>